<name>A0A014NY46_9BURK</name>
<proteinExistence type="predicted"/>
<dbReference type="PATRIC" id="fig|1457173.3.peg.3376"/>
<protein>
    <submittedName>
        <fullName evidence="1">Uncharacterized protein</fullName>
    </submittedName>
</protein>
<gene>
    <name evidence="1" type="ORF">AX13_09860</name>
</gene>
<evidence type="ECO:0000313" key="1">
    <source>
        <dbReference type="EMBL" id="EXU78785.1"/>
    </source>
</evidence>
<dbReference type="Proteomes" id="UP000020766">
    <property type="component" value="Unassembled WGS sequence"/>
</dbReference>
<dbReference type="AlphaFoldDB" id="A0A014NY46"/>
<organism evidence="1 2">
    <name type="scientific">Comamonas aquatica DA1877</name>
    <dbReference type="NCBI Taxonomy" id="1457173"/>
    <lineage>
        <taxon>Bacteria</taxon>
        <taxon>Pseudomonadati</taxon>
        <taxon>Pseudomonadota</taxon>
        <taxon>Betaproteobacteria</taxon>
        <taxon>Burkholderiales</taxon>
        <taxon>Comamonadaceae</taxon>
        <taxon>Comamonas</taxon>
    </lineage>
</organism>
<dbReference type="EMBL" id="JBOK01000027">
    <property type="protein sequence ID" value="EXU78785.1"/>
    <property type="molecule type" value="Genomic_DNA"/>
</dbReference>
<evidence type="ECO:0000313" key="2">
    <source>
        <dbReference type="Proteomes" id="UP000020766"/>
    </source>
</evidence>
<sequence>MVMARVFHIVGIQGSGKSGHAVALGKQFEAQGLKCAGMNDPESEFINTRTQAINRWPDADVIFVEYLQGPPPEVVPGDVVVTLELVSRHSQ</sequence>
<reference evidence="1 2" key="1">
    <citation type="submission" date="2014-01" db="EMBL/GenBank/DDBJ databases">
        <title>Interspecies Systems Biology Uncovers Metabolites Affecting C. elegans Gene Expression and Life History Traits.</title>
        <authorList>
            <person name="Watson E."/>
            <person name="Macneil L.T."/>
            <person name="Ritter A.D."/>
            <person name="Yilmaz L.S."/>
            <person name="Rosebrock A.P."/>
            <person name="Caudy A.A."/>
            <person name="Walhout A.J."/>
        </authorList>
    </citation>
    <scope>NUCLEOTIDE SEQUENCE [LARGE SCALE GENOMIC DNA]</scope>
    <source>
        <strain evidence="1 2">DA1877</strain>
    </source>
</reference>
<keyword evidence="2" id="KW-1185">Reference proteome</keyword>
<accession>A0A014NY46</accession>
<comment type="caution">
    <text evidence="1">The sequence shown here is derived from an EMBL/GenBank/DDBJ whole genome shotgun (WGS) entry which is preliminary data.</text>
</comment>